<accession>A0ACD0NPF9</accession>
<dbReference type="Proteomes" id="UP000245626">
    <property type="component" value="Unassembled WGS sequence"/>
</dbReference>
<protein>
    <submittedName>
        <fullName evidence="1">Uncharacterized protein</fullName>
    </submittedName>
</protein>
<sequence>MENKLENNKYANIDELVKDAKLIFDNCRSYNPASSPYAKCATKLEKFLFDTLLPKVQASLP</sequence>
<keyword evidence="2" id="KW-1185">Reference proteome</keyword>
<reference evidence="1 2" key="1">
    <citation type="journal article" date="2018" name="Mol. Biol. Evol.">
        <title>Broad Genomic Sampling Reveals a Smut Pathogenic Ancestry of the Fungal Clade Ustilaginomycotina.</title>
        <authorList>
            <person name="Kijpornyongpan T."/>
            <person name="Mondo S.J."/>
            <person name="Barry K."/>
            <person name="Sandor L."/>
            <person name="Lee J."/>
            <person name="Lipzen A."/>
            <person name="Pangilinan J."/>
            <person name="LaButti K."/>
            <person name="Hainaut M."/>
            <person name="Henrissat B."/>
            <person name="Grigoriev I.V."/>
            <person name="Spatafora J.W."/>
            <person name="Aime M.C."/>
        </authorList>
    </citation>
    <scope>NUCLEOTIDE SEQUENCE [LARGE SCALE GENOMIC DNA]</scope>
    <source>
        <strain evidence="1 2">SA 807</strain>
    </source>
</reference>
<evidence type="ECO:0000313" key="1">
    <source>
        <dbReference type="EMBL" id="PWN47698.1"/>
    </source>
</evidence>
<organism evidence="1 2">
    <name type="scientific">Violaceomyces palustris</name>
    <dbReference type="NCBI Taxonomy" id="1673888"/>
    <lineage>
        <taxon>Eukaryota</taxon>
        <taxon>Fungi</taxon>
        <taxon>Dikarya</taxon>
        <taxon>Basidiomycota</taxon>
        <taxon>Ustilaginomycotina</taxon>
        <taxon>Ustilaginomycetes</taxon>
        <taxon>Violaceomycetales</taxon>
        <taxon>Violaceomycetaceae</taxon>
        <taxon>Violaceomyces</taxon>
    </lineage>
</organism>
<gene>
    <name evidence="1" type="ORF">IE53DRAFT_371245</name>
</gene>
<proteinExistence type="predicted"/>
<dbReference type="EMBL" id="KZ820363">
    <property type="protein sequence ID" value="PWN47698.1"/>
    <property type="molecule type" value="Genomic_DNA"/>
</dbReference>
<evidence type="ECO:0000313" key="2">
    <source>
        <dbReference type="Proteomes" id="UP000245626"/>
    </source>
</evidence>
<name>A0ACD0NPF9_9BASI</name>